<comment type="subcellular location">
    <subcellularLocation>
        <location evidence="2">Endoplasmic reticulum membrane</location>
        <topology evidence="2">Peripheral membrane protein</topology>
        <orientation evidence="2">Lumenal side</orientation>
    </subcellularLocation>
</comment>
<keyword evidence="13 18" id="KW-1015">Disulfide bond</keyword>
<evidence type="ECO:0000313" key="20">
    <source>
        <dbReference type="Proteomes" id="UP000054558"/>
    </source>
</evidence>
<protein>
    <submittedName>
        <fullName evidence="19">Endoplasmic reticulum membrane-associated oxidoreductin involved in disulfide bond formation</fullName>
    </submittedName>
</protein>
<evidence type="ECO:0000256" key="3">
    <source>
        <dbReference type="ARBA" id="ARBA00008277"/>
    </source>
</evidence>
<keyword evidence="15" id="KW-0676">Redox-active center</keyword>
<dbReference type="PANTHER" id="PTHR12613">
    <property type="entry name" value="ERO1-RELATED"/>
    <property type="match status" value="1"/>
</dbReference>
<dbReference type="EMBL" id="DF237083">
    <property type="protein sequence ID" value="GAQ83070.1"/>
    <property type="molecule type" value="Genomic_DNA"/>
</dbReference>
<feature type="binding site" evidence="17">
    <location>
        <position position="252"/>
    </location>
    <ligand>
        <name>FAD</name>
        <dbReference type="ChEBI" id="CHEBI:57692"/>
    </ligand>
</feature>
<dbReference type="OrthoDB" id="269384at2759"/>
<evidence type="ECO:0000256" key="9">
    <source>
        <dbReference type="ARBA" id="ARBA00022827"/>
    </source>
</evidence>
<gene>
    <name evidence="19" type="ORF">KFL_001340250</name>
</gene>
<dbReference type="GO" id="GO:0071949">
    <property type="term" value="F:FAD binding"/>
    <property type="evidence" value="ECO:0007669"/>
    <property type="project" value="InterPro"/>
</dbReference>
<evidence type="ECO:0000256" key="15">
    <source>
        <dbReference type="ARBA" id="ARBA00023284"/>
    </source>
</evidence>
<dbReference type="OMA" id="CYKDRLH"/>
<keyword evidence="7" id="KW-0732">Signal</keyword>
<evidence type="ECO:0000256" key="11">
    <source>
        <dbReference type="ARBA" id="ARBA00023002"/>
    </source>
</evidence>
<dbReference type="PIRSF" id="PIRSF017205">
    <property type="entry name" value="ERO1"/>
    <property type="match status" value="1"/>
</dbReference>
<keyword evidence="6" id="KW-0285">Flavoprotein</keyword>
<organism evidence="19 20">
    <name type="scientific">Klebsormidium nitens</name>
    <name type="common">Green alga</name>
    <name type="synonym">Ulothrix nitens</name>
    <dbReference type="NCBI Taxonomy" id="105231"/>
    <lineage>
        <taxon>Eukaryota</taxon>
        <taxon>Viridiplantae</taxon>
        <taxon>Streptophyta</taxon>
        <taxon>Klebsormidiophyceae</taxon>
        <taxon>Klebsormidiales</taxon>
        <taxon>Klebsormidiaceae</taxon>
        <taxon>Klebsormidium</taxon>
    </lineage>
</organism>
<keyword evidence="9 17" id="KW-0274">FAD</keyword>
<evidence type="ECO:0000256" key="16">
    <source>
        <dbReference type="PIRSR" id="PIRSR017205-1"/>
    </source>
</evidence>
<dbReference type="InterPro" id="IPR007266">
    <property type="entry name" value="Ero1"/>
</dbReference>
<keyword evidence="11" id="KW-0560">Oxidoreductase</keyword>
<dbReference type="AlphaFoldDB" id="A0A1Y1HWN9"/>
<feature type="disulfide bond" description="Redox-active" evidence="18">
    <location>
        <begin position="95"/>
        <end position="100"/>
    </location>
</feature>
<comment type="subunit">
    <text evidence="4">May function both as a monomer and a homodimer.</text>
</comment>
<reference evidence="19 20" key="1">
    <citation type="journal article" date="2014" name="Nat. Commun.">
        <title>Klebsormidium flaccidum genome reveals primary factors for plant terrestrial adaptation.</title>
        <authorList>
            <person name="Hori K."/>
            <person name="Maruyama F."/>
            <person name="Fujisawa T."/>
            <person name="Togashi T."/>
            <person name="Yamamoto N."/>
            <person name="Seo M."/>
            <person name="Sato S."/>
            <person name="Yamada T."/>
            <person name="Mori H."/>
            <person name="Tajima N."/>
            <person name="Moriyama T."/>
            <person name="Ikeuchi M."/>
            <person name="Watanabe M."/>
            <person name="Wada H."/>
            <person name="Kobayashi K."/>
            <person name="Saito M."/>
            <person name="Masuda T."/>
            <person name="Sasaki-Sekimoto Y."/>
            <person name="Mashiguchi K."/>
            <person name="Awai K."/>
            <person name="Shimojima M."/>
            <person name="Masuda S."/>
            <person name="Iwai M."/>
            <person name="Nobusawa T."/>
            <person name="Narise T."/>
            <person name="Kondo S."/>
            <person name="Saito H."/>
            <person name="Sato R."/>
            <person name="Murakawa M."/>
            <person name="Ihara Y."/>
            <person name="Oshima-Yamada Y."/>
            <person name="Ohtaka K."/>
            <person name="Satoh M."/>
            <person name="Sonobe K."/>
            <person name="Ishii M."/>
            <person name="Ohtani R."/>
            <person name="Kanamori-Sato M."/>
            <person name="Honoki R."/>
            <person name="Miyazaki D."/>
            <person name="Mochizuki H."/>
            <person name="Umetsu J."/>
            <person name="Higashi K."/>
            <person name="Shibata D."/>
            <person name="Kamiya Y."/>
            <person name="Sato N."/>
            <person name="Nakamura Y."/>
            <person name="Tabata S."/>
            <person name="Ida S."/>
            <person name="Kurokawa K."/>
            <person name="Ohta H."/>
        </authorList>
    </citation>
    <scope>NUCLEOTIDE SEQUENCE [LARGE SCALE GENOMIC DNA]</scope>
    <source>
        <strain evidence="19 20">NIES-2285</strain>
    </source>
</reference>
<evidence type="ECO:0000256" key="17">
    <source>
        <dbReference type="PIRSR" id="PIRSR017205-2"/>
    </source>
</evidence>
<evidence type="ECO:0000256" key="18">
    <source>
        <dbReference type="PIRSR" id="PIRSR017205-3"/>
    </source>
</evidence>
<dbReference type="GO" id="GO:0016972">
    <property type="term" value="F:thiol oxidase activity"/>
    <property type="evidence" value="ECO:0007669"/>
    <property type="project" value="InterPro"/>
</dbReference>
<evidence type="ECO:0000256" key="14">
    <source>
        <dbReference type="ARBA" id="ARBA00023180"/>
    </source>
</evidence>
<evidence type="ECO:0000256" key="4">
    <source>
        <dbReference type="ARBA" id="ARBA00011802"/>
    </source>
</evidence>
<feature type="active site" description="Nucleophile" evidence="16">
    <location>
        <position position="352"/>
    </location>
</feature>
<keyword evidence="8" id="KW-0256">Endoplasmic reticulum</keyword>
<proteinExistence type="inferred from homology"/>
<comment type="cofactor">
    <cofactor evidence="1 17">
        <name>FAD</name>
        <dbReference type="ChEBI" id="CHEBI:57692"/>
    </cofactor>
</comment>
<evidence type="ECO:0000256" key="8">
    <source>
        <dbReference type="ARBA" id="ARBA00022824"/>
    </source>
</evidence>
<feature type="binding site" evidence="17">
    <location>
        <position position="222"/>
    </location>
    <ligand>
        <name>FAD</name>
        <dbReference type="ChEBI" id="CHEBI:57692"/>
    </ligand>
</feature>
<evidence type="ECO:0000256" key="7">
    <source>
        <dbReference type="ARBA" id="ARBA00022729"/>
    </source>
</evidence>
<dbReference type="Proteomes" id="UP000054558">
    <property type="component" value="Unassembled WGS sequence"/>
</dbReference>
<feature type="binding site" evidence="17">
    <location>
        <position position="191"/>
    </location>
    <ligand>
        <name>FAD</name>
        <dbReference type="ChEBI" id="CHEBI:57692"/>
    </ligand>
</feature>
<dbReference type="GO" id="GO:0005789">
    <property type="term" value="C:endoplasmic reticulum membrane"/>
    <property type="evidence" value="ECO:0000318"/>
    <property type="project" value="GO_Central"/>
</dbReference>
<evidence type="ECO:0000256" key="13">
    <source>
        <dbReference type="ARBA" id="ARBA00023157"/>
    </source>
</evidence>
<dbReference type="GO" id="GO:0015035">
    <property type="term" value="F:protein-disulfide reductase activity"/>
    <property type="evidence" value="ECO:0000318"/>
    <property type="project" value="GO_Central"/>
</dbReference>
<evidence type="ECO:0000256" key="5">
    <source>
        <dbReference type="ARBA" id="ARBA00022448"/>
    </source>
</evidence>
<feature type="binding site" evidence="17">
    <location>
        <position position="180"/>
    </location>
    <ligand>
        <name>FAD</name>
        <dbReference type="ChEBI" id="CHEBI:57692"/>
    </ligand>
</feature>
<keyword evidence="12" id="KW-0472">Membrane</keyword>
<sequence>MVQPNLPGLETLIGGAISPQFEEPIQESTPGFCACQATTVGETVSDCCCDYQTVNSLNGGVLHPLLHVLVKKPSFSYFKVKLWCDCPFWPDDGMCHLRDCSVCECTEDEVPLTFKKGGDSSLGDEGGQCTEDPKGVVDRTLETKGFQGWTENDNPWTADDESSDEDMVYVDLRINPEKYTGYKGVSASRIWEAIYSENCFQEGLSDTCTERRVFYRLISGVHTSIAVHIAKHYLIDEEAETWGTNLDIYRERIHAYPERLQNLYFTFLFVLRAATKAADFLASAEYSTGFPVEDAETAALVQQLVYNERLMQACPVPFDEAQLWKGDEGPALRAQLTSHFRNISAIMDCVGCEKCRLWGKLQILGLATSMKILFSEGTGKQPALQRNEVIALINLLARLSESLDSAVVMGAEVHRAGSQNPLTGGAPIFSEQVSQGNRNTLPDVEAVS</sequence>
<feature type="active site" evidence="16">
    <location>
        <position position="355"/>
    </location>
</feature>
<dbReference type="InterPro" id="IPR037192">
    <property type="entry name" value="ERO1-like_sf"/>
</dbReference>
<evidence type="ECO:0000256" key="1">
    <source>
        <dbReference type="ARBA" id="ARBA00001974"/>
    </source>
</evidence>
<evidence type="ECO:0000256" key="2">
    <source>
        <dbReference type="ARBA" id="ARBA00004367"/>
    </source>
</evidence>
<dbReference type="Pfam" id="PF04137">
    <property type="entry name" value="ERO1"/>
    <property type="match status" value="1"/>
</dbReference>
<evidence type="ECO:0000256" key="10">
    <source>
        <dbReference type="ARBA" id="ARBA00022982"/>
    </source>
</evidence>
<evidence type="ECO:0000256" key="6">
    <source>
        <dbReference type="ARBA" id="ARBA00022630"/>
    </source>
</evidence>
<dbReference type="PANTHER" id="PTHR12613:SF0">
    <property type="entry name" value="ERO1-LIKE PROTEIN"/>
    <property type="match status" value="1"/>
</dbReference>
<keyword evidence="20" id="KW-1185">Reference proteome</keyword>
<comment type="similarity">
    <text evidence="3">Belongs to the EROs family.</text>
</comment>
<keyword evidence="5" id="KW-0813">Transport</keyword>
<keyword evidence="14" id="KW-0325">Glycoprotein</keyword>
<evidence type="ECO:0000256" key="12">
    <source>
        <dbReference type="ARBA" id="ARBA00023136"/>
    </source>
</evidence>
<feature type="disulfide bond" description="Redox-active" evidence="18">
    <location>
        <begin position="352"/>
        <end position="355"/>
    </location>
</feature>
<dbReference type="SUPFAM" id="SSF110019">
    <property type="entry name" value="ERO1-like"/>
    <property type="match status" value="1"/>
</dbReference>
<keyword evidence="10" id="KW-0249">Electron transport</keyword>
<accession>A0A1Y1HWN9</accession>
<name>A0A1Y1HWN9_KLENI</name>
<dbReference type="STRING" id="105231.A0A1Y1HWN9"/>
<dbReference type="GO" id="GO:0034975">
    <property type="term" value="P:protein folding in endoplasmic reticulum"/>
    <property type="evidence" value="ECO:0000318"/>
    <property type="project" value="GO_Central"/>
</dbReference>
<evidence type="ECO:0000313" key="19">
    <source>
        <dbReference type="EMBL" id="GAQ83070.1"/>
    </source>
</evidence>
<feature type="binding site" evidence="17">
    <location>
        <position position="219"/>
    </location>
    <ligand>
        <name>FAD</name>
        <dbReference type="ChEBI" id="CHEBI:57692"/>
    </ligand>
</feature>